<dbReference type="EMBL" id="JANBQB010000050">
    <property type="protein sequence ID" value="KAJ1983551.1"/>
    <property type="molecule type" value="Genomic_DNA"/>
</dbReference>
<dbReference type="Gene3D" id="2.70.50.70">
    <property type="match status" value="1"/>
</dbReference>
<name>A0A9W8B8Y7_9FUNG</name>
<evidence type="ECO:0000256" key="2">
    <source>
        <dbReference type="SAM" id="SignalP"/>
    </source>
</evidence>
<feature type="region of interest" description="Disordered" evidence="1">
    <location>
        <begin position="41"/>
        <end position="66"/>
    </location>
</feature>
<evidence type="ECO:0000313" key="3">
    <source>
        <dbReference type="EMBL" id="KAJ1983551.1"/>
    </source>
</evidence>
<gene>
    <name evidence="3" type="ORF">H4R34_001204</name>
</gene>
<dbReference type="AlphaFoldDB" id="A0A9W8B8Y7"/>
<dbReference type="PANTHER" id="PTHR36182:SF1">
    <property type="entry name" value="PROTEIN, PUTATIVE (AFU_ORTHOLOGUE AFUA_6G10930)-RELATED"/>
    <property type="match status" value="1"/>
</dbReference>
<feature type="region of interest" description="Disordered" evidence="1">
    <location>
        <begin position="306"/>
        <end position="399"/>
    </location>
</feature>
<reference evidence="3" key="1">
    <citation type="submission" date="2022-07" db="EMBL/GenBank/DDBJ databases">
        <title>Phylogenomic reconstructions and comparative analyses of Kickxellomycotina fungi.</title>
        <authorList>
            <person name="Reynolds N.K."/>
            <person name="Stajich J.E."/>
            <person name="Barry K."/>
            <person name="Grigoriev I.V."/>
            <person name="Crous P."/>
            <person name="Smith M.E."/>
        </authorList>
    </citation>
    <scope>NUCLEOTIDE SEQUENCE</scope>
    <source>
        <strain evidence="3">RSA 567</strain>
    </source>
</reference>
<proteinExistence type="predicted"/>
<dbReference type="OrthoDB" id="2342176at2759"/>
<protein>
    <submittedName>
        <fullName evidence="3">Uncharacterized protein</fullName>
    </submittedName>
</protein>
<keyword evidence="2" id="KW-0732">Signal</keyword>
<feature type="chain" id="PRO_5040786645" evidence="2">
    <location>
        <begin position="23"/>
        <end position="415"/>
    </location>
</feature>
<keyword evidence="4" id="KW-1185">Reference proteome</keyword>
<dbReference type="PANTHER" id="PTHR36182">
    <property type="entry name" value="PROTEIN, PUTATIVE (AFU_ORTHOLOGUE AFUA_6G10930)-RELATED"/>
    <property type="match status" value="1"/>
</dbReference>
<accession>A0A9W8B8Y7</accession>
<organism evidence="3 4">
    <name type="scientific">Dimargaris verticillata</name>
    <dbReference type="NCBI Taxonomy" id="2761393"/>
    <lineage>
        <taxon>Eukaryota</taxon>
        <taxon>Fungi</taxon>
        <taxon>Fungi incertae sedis</taxon>
        <taxon>Zoopagomycota</taxon>
        <taxon>Kickxellomycotina</taxon>
        <taxon>Dimargaritomycetes</taxon>
        <taxon>Dimargaritales</taxon>
        <taxon>Dimargaritaceae</taxon>
        <taxon>Dimargaris</taxon>
    </lineage>
</organism>
<dbReference type="Proteomes" id="UP001151582">
    <property type="component" value="Unassembled WGS sequence"/>
</dbReference>
<evidence type="ECO:0000256" key="1">
    <source>
        <dbReference type="SAM" id="MobiDB-lite"/>
    </source>
</evidence>
<sequence>MRGKSFVNVALLMVLSAALVHGHASQYDPCVQRTDSKDCQKEFGDALGDQDNDHASPMSSAKNYEDRSGVANEFELCKYRPTTVTKTYKAGGTYKMTAISRGNHDGGHCQIFISYDNGETFLVIQNIPMKCFAGVGDGSLETWDFDLPAGIPSGEKVLLGFFWNNATGYREAYMNCAYVKIEGQAGGSITGPALNLFNVALTIDGKKTAFILPEFKQNEEDKAMAAMFGDEGRPMITYTGEGQTSVTGSGIFPAYAGQAVAVGELTADEIVYVDEKTDFSQFSIDAGSGGSALGASANSTAKATTTALPVGGTGAGSTGSTTKLSVDNSGESGESGEGSKSGGKVDKGGKSGKDDKKGKKRKDEDEDDEDEEDEDEDEDKSGSSKYRRSCNGPCLTRRLMRRLAWTPEGLRRHAW</sequence>
<comment type="caution">
    <text evidence="3">The sequence shown here is derived from an EMBL/GenBank/DDBJ whole genome shotgun (WGS) entry which is preliminary data.</text>
</comment>
<feature type="signal peptide" evidence="2">
    <location>
        <begin position="1"/>
        <end position="22"/>
    </location>
</feature>
<feature type="compositionally biased region" description="Acidic residues" evidence="1">
    <location>
        <begin position="364"/>
        <end position="379"/>
    </location>
</feature>
<evidence type="ECO:0000313" key="4">
    <source>
        <dbReference type="Proteomes" id="UP001151582"/>
    </source>
</evidence>
<feature type="compositionally biased region" description="Basic and acidic residues" evidence="1">
    <location>
        <begin position="343"/>
        <end position="363"/>
    </location>
</feature>